<feature type="region of interest" description="Disordered" evidence="1">
    <location>
        <begin position="171"/>
        <end position="195"/>
    </location>
</feature>
<dbReference type="InterPro" id="IPR039353">
    <property type="entry name" value="TF_Adf1"/>
</dbReference>
<dbReference type="PROSITE" id="PS51029">
    <property type="entry name" value="MADF"/>
    <property type="match status" value="1"/>
</dbReference>
<evidence type="ECO:0000259" key="2">
    <source>
        <dbReference type="PROSITE" id="PS51029"/>
    </source>
</evidence>
<feature type="domain" description="MADF" evidence="2">
    <location>
        <begin position="66"/>
        <end position="169"/>
    </location>
</feature>
<evidence type="ECO:0000256" key="1">
    <source>
        <dbReference type="SAM" id="MobiDB-lite"/>
    </source>
</evidence>
<sequence>MPSENATRVATRRAAARCVLREVRRDVVVSATSIPLSKNGDTDVHLSTHPEARHEAAKINDELRYSIIDAVYLRPAIWDHGREPKSLGQRKDYFIEIAALLSTEDNILSCNYSTILFVMSSYDIEKQWKNLKDTYFKTRKKVVTDESGCIVPPRWKFFSAMTFLDQLSAPQTSSAASPSQHTHSVLGKRTSDRKPLERRFAETRAVSCGAEPQRTPSASRHSGVSLTSLSDDEYVVFCNSLIYPLREIGSISRVELLKLQKEIRDAIHEKQMALLQGQS</sequence>
<reference evidence="5" key="1">
    <citation type="submission" date="2016-06" db="UniProtKB">
        <authorList>
            <consortium name="WormBaseParasite"/>
        </authorList>
    </citation>
    <scope>IDENTIFICATION</scope>
</reference>
<feature type="compositionally biased region" description="Low complexity" evidence="1">
    <location>
        <begin position="171"/>
        <end position="184"/>
    </location>
</feature>
<dbReference type="Pfam" id="PF10545">
    <property type="entry name" value="MADF_DNA_bdg"/>
    <property type="match status" value="1"/>
</dbReference>
<gene>
    <name evidence="3" type="ORF">TCNE_LOCUS13765</name>
</gene>
<name>A0A183UZ45_TOXCA</name>
<keyword evidence="4" id="KW-1185">Reference proteome</keyword>
<dbReference type="Proteomes" id="UP000050794">
    <property type="component" value="Unassembled WGS sequence"/>
</dbReference>
<dbReference type="GO" id="GO:0005667">
    <property type="term" value="C:transcription regulator complex"/>
    <property type="evidence" value="ECO:0007669"/>
    <property type="project" value="TreeGrafter"/>
</dbReference>
<dbReference type="InterPro" id="IPR006578">
    <property type="entry name" value="MADF-dom"/>
</dbReference>
<dbReference type="PANTHER" id="PTHR12243:SF67">
    <property type="entry name" value="COREPRESSOR OF PANGOLIN, ISOFORM A-RELATED"/>
    <property type="match status" value="1"/>
</dbReference>
<dbReference type="AlphaFoldDB" id="A0A183UZ45"/>
<evidence type="ECO:0000313" key="3">
    <source>
        <dbReference type="EMBL" id="VDM45086.1"/>
    </source>
</evidence>
<dbReference type="WBParaSite" id="TCNE_0001376501-mRNA-1">
    <property type="protein sequence ID" value="TCNE_0001376501-mRNA-1"/>
    <property type="gene ID" value="TCNE_0001376501"/>
</dbReference>
<proteinExistence type="predicted"/>
<protein>
    <submittedName>
        <fullName evidence="5">MADF domain-containing protein</fullName>
    </submittedName>
</protein>
<dbReference type="GO" id="GO:0005634">
    <property type="term" value="C:nucleus"/>
    <property type="evidence" value="ECO:0007669"/>
    <property type="project" value="TreeGrafter"/>
</dbReference>
<evidence type="ECO:0000313" key="5">
    <source>
        <dbReference type="WBParaSite" id="TCNE_0001376501-mRNA-1"/>
    </source>
</evidence>
<dbReference type="PANTHER" id="PTHR12243">
    <property type="entry name" value="MADF DOMAIN TRANSCRIPTION FACTOR"/>
    <property type="match status" value="1"/>
</dbReference>
<evidence type="ECO:0000313" key="4">
    <source>
        <dbReference type="Proteomes" id="UP000050794"/>
    </source>
</evidence>
<organism evidence="4 5">
    <name type="scientific">Toxocara canis</name>
    <name type="common">Canine roundworm</name>
    <dbReference type="NCBI Taxonomy" id="6265"/>
    <lineage>
        <taxon>Eukaryota</taxon>
        <taxon>Metazoa</taxon>
        <taxon>Ecdysozoa</taxon>
        <taxon>Nematoda</taxon>
        <taxon>Chromadorea</taxon>
        <taxon>Rhabditida</taxon>
        <taxon>Spirurina</taxon>
        <taxon>Ascaridomorpha</taxon>
        <taxon>Ascaridoidea</taxon>
        <taxon>Toxocaridae</taxon>
        <taxon>Toxocara</taxon>
    </lineage>
</organism>
<dbReference type="GO" id="GO:0006357">
    <property type="term" value="P:regulation of transcription by RNA polymerase II"/>
    <property type="evidence" value="ECO:0007669"/>
    <property type="project" value="TreeGrafter"/>
</dbReference>
<reference evidence="3 4" key="2">
    <citation type="submission" date="2018-11" db="EMBL/GenBank/DDBJ databases">
        <authorList>
            <consortium name="Pathogen Informatics"/>
        </authorList>
    </citation>
    <scope>NUCLEOTIDE SEQUENCE [LARGE SCALE GENOMIC DNA]</scope>
</reference>
<accession>A0A183UZ45</accession>
<dbReference type="EMBL" id="UYWY01021884">
    <property type="protein sequence ID" value="VDM45086.1"/>
    <property type="molecule type" value="Genomic_DNA"/>
</dbReference>